<evidence type="ECO:0000313" key="9">
    <source>
        <dbReference type="Proteomes" id="UP001054821"/>
    </source>
</evidence>
<dbReference type="GO" id="GO:0005874">
    <property type="term" value="C:microtubule"/>
    <property type="evidence" value="ECO:0007669"/>
    <property type="project" value="UniProtKB-KW"/>
</dbReference>
<feature type="region of interest" description="Disordered" evidence="7">
    <location>
        <begin position="1"/>
        <end position="24"/>
    </location>
</feature>
<dbReference type="AlphaFoldDB" id="A0AAD4V4W3"/>
<dbReference type="PANTHER" id="PTHR24559:SF430">
    <property type="entry name" value="RNA-DIRECTED DNA POLYMERASE"/>
    <property type="match status" value="1"/>
</dbReference>
<dbReference type="InterPro" id="IPR053134">
    <property type="entry name" value="RNA-dir_DNA_polymerase"/>
</dbReference>
<name>A0AAD4V4W3_PRUDU</name>
<evidence type="ECO:0000256" key="1">
    <source>
        <dbReference type="ARBA" id="ARBA00004245"/>
    </source>
</evidence>
<sequence length="384" mass="43484">MDETIGRHEERANGSLAEQSRTEHEDYVSGVLYDMLQKEVVSLRKACHEKDQTLKDKDDAIEMLAKKVDTLNKAREVEAKKMRREVAAMEKEVSAMRVTKEPDQRARRSSAPRGVVNSSQTLSSSSQTFRVINEVSPYNGILCRPRISKINAITSATDQKIRYPIPRGGVSQINSDQAMARKCSAQGLKKGKQAQFLSDQAEEIHPEVFPEEGWKPEEDVELIPLDPDQPDRKAWISSRLSPEEKVELTTFLQSNKDMFAWSPSDMSGIDPDIICHRLHVNPACKPVAQKRRNFAPERVAIIEAEIDKLLAAGFIQEVYYSEWLANIVLVAKQEKGKWRVCVNYTDLNKACPKDNFPLPRIDQLVDSTSGNQLLSFMDAYSDYN</sequence>
<evidence type="ECO:0000256" key="7">
    <source>
        <dbReference type="SAM" id="MobiDB-lite"/>
    </source>
</evidence>
<keyword evidence="4" id="KW-0493">Microtubule</keyword>
<comment type="caution">
    <text evidence="8">The sequence shown here is derived from an EMBL/GenBank/DDBJ whole genome shotgun (WGS) entry which is preliminary data.</text>
</comment>
<dbReference type="Proteomes" id="UP001054821">
    <property type="component" value="Chromosome 7"/>
</dbReference>
<keyword evidence="3" id="KW-0963">Cytoplasm</keyword>
<evidence type="ECO:0000256" key="2">
    <source>
        <dbReference type="ARBA" id="ARBA00008825"/>
    </source>
</evidence>
<evidence type="ECO:0000256" key="5">
    <source>
        <dbReference type="ARBA" id="ARBA00023054"/>
    </source>
</evidence>
<comment type="subcellular location">
    <subcellularLocation>
        <location evidence="1">Cytoplasm</location>
        <location evidence="1">Cytoskeleton</location>
    </subcellularLocation>
</comment>
<evidence type="ECO:0000313" key="8">
    <source>
        <dbReference type="EMBL" id="KAI5317566.1"/>
    </source>
</evidence>
<evidence type="ECO:0000256" key="6">
    <source>
        <dbReference type="ARBA" id="ARBA00023212"/>
    </source>
</evidence>
<dbReference type="InterPro" id="IPR009768">
    <property type="entry name" value="MAP70"/>
</dbReference>
<accession>A0AAD4V4W3</accession>
<keyword evidence="5" id="KW-0175">Coiled coil</keyword>
<evidence type="ECO:0000256" key="4">
    <source>
        <dbReference type="ARBA" id="ARBA00022701"/>
    </source>
</evidence>
<keyword evidence="9" id="KW-1185">Reference proteome</keyword>
<gene>
    <name evidence="8" type="ORF">L3X38_037273</name>
</gene>
<dbReference type="EMBL" id="JAJFAZ020000007">
    <property type="protein sequence ID" value="KAI5317566.1"/>
    <property type="molecule type" value="Genomic_DNA"/>
</dbReference>
<protein>
    <submittedName>
        <fullName evidence="8">Uncharacterized protein</fullName>
    </submittedName>
</protein>
<reference evidence="8 9" key="1">
    <citation type="journal article" date="2022" name="G3 (Bethesda)">
        <title>Whole-genome sequence and methylome profiling of the almond [Prunus dulcis (Mill.) D.A. Webb] cultivar 'Nonpareil'.</title>
        <authorList>
            <person name="D'Amico-Willman K.M."/>
            <person name="Ouma W.Z."/>
            <person name="Meulia T."/>
            <person name="Sideli G.M."/>
            <person name="Gradziel T.M."/>
            <person name="Fresnedo-Ramirez J."/>
        </authorList>
    </citation>
    <scope>NUCLEOTIDE SEQUENCE [LARGE SCALE GENOMIC DNA]</scope>
    <source>
        <strain evidence="8">Clone GOH B32 T37-40</strain>
    </source>
</reference>
<feature type="compositionally biased region" description="Basic and acidic residues" evidence="7">
    <location>
        <begin position="92"/>
        <end position="106"/>
    </location>
</feature>
<dbReference type="SUPFAM" id="SSF56672">
    <property type="entry name" value="DNA/RNA polymerases"/>
    <property type="match status" value="1"/>
</dbReference>
<organism evidence="8 9">
    <name type="scientific">Prunus dulcis</name>
    <name type="common">Almond</name>
    <name type="synonym">Amygdalus dulcis</name>
    <dbReference type="NCBI Taxonomy" id="3755"/>
    <lineage>
        <taxon>Eukaryota</taxon>
        <taxon>Viridiplantae</taxon>
        <taxon>Streptophyta</taxon>
        <taxon>Embryophyta</taxon>
        <taxon>Tracheophyta</taxon>
        <taxon>Spermatophyta</taxon>
        <taxon>Magnoliopsida</taxon>
        <taxon>eudicotyledons</taxon>
        <taxon>Gunneridae</taxon>
        <taxon>Pentapetalae</taxon>
        <taxon>rosids</taxon>
        <taxon>fabids</taxon>
        <taxon>Rosales</taxon>
        <taxon>Rosaceae</taxon>
        <taxon>Amygdaloideae</taxon>
        <taxon>Amygdaleae</taxon>
        <taxon>Prunus</taxon>
    </lineage>
</organism>
<dbReference type="PANTHER" id="PTHR24559">
    <property type="entry name" value="TRANSPOSON TY3-I GAG-POL POLYPROTEIN"/>
    <property type="match status" value="1"/>
</dbReference>
<feature type="compositionally biased region" description="Basic and acidic residues" evidence="7">
    <location>
        <begin position="1"/>
        <end position="12"/>
    </location>
</feature>
<dbReference type="Gene3D" id="3.10.10.10">
    <property type="entry name" value="HIV Type 1 Reverse Transcriptase, subunit A, domain 1"/>
    <property type="match status" value="1"/>
</dbReference>
<feature type="region of interest" description="Disordered" evidence="7">
    <location>
        <begin position="92"/>
        <end position="122"/>
    </location>
</feature>
<proteinExistence type="inferred from homology"/>
<dbReference type="InterPro" id="IPR043502">
    <property type="entry name" value="DNA/RNA_pol_sf"/>
</dbReference>
<comment type="similarity">
    <text evidence="2">Belongs to the MAP70 family.</text>
</comment>
<keyword evidence="6" id="KW-0206">Cytoskeleton</keyword>
<dbReference type="Pfam" id="PF07058">
    <property type="entry name" value="MAP70"/>
    <property type="match status" value="1"/>
</dbReference>
<dbReference type="GO" id="GO:0008017">
    <property type="term" value="F:microtubule binding"/>
    <property type="evidence" value="ECO:0007669"/>
    <property type="project" value="InterPro"/>
</dbReference>
<evidence type="ECO:0000256" key="3">
    <source>
        <dbReference type="ARBA" id="ARBA00022490"/>
    </source>
</evidence>
<dbReference type="GO" id="GO:0007010">
    <property type="term" value="P:cytoskeleton organization"/>
    <property type="evidence" value="ECO:0007669"/>
    <property type="project" value="InterPro"/>
</dbReference>